<feature type="transmembrane region" description="Helical" evidence="7">
    <location>
        <begin position="413"/>
        <end position="432"/>
    </location>
</feature>
<dbReference type="GO" id="GO:0005886">
    <property type="term" value="C:plasma membrane"/>
    <property type="evidence" value="ECO:0007669"/>
    <property type="project" value="TreeGrafter"/>
</dbReference>
<evidence type="ECO:0000256" key="6">
    <source>
        <dbReference type="SAM" id="MobiDB-lite"/>
    </source>
</evidence>
<dbReference type="Proteomes" id="UP001239445">
    <property type="component" value="Unassembled WGS sequence"/>
</dbReference>
<evidence type="ECO:0000256" key="7">
    <source>
        <dbReference type="SAM" id="Phobius"/>
    </source>
</evidence>
<dbReference type="SUPFAM" id="SSF103473">
    <property type="entry name" value="MFS general substrate transporter"/>
    <property type="match status" value="1"/>
</dbReference>
<comment type="caution">
    <text evidence="9">The sequence shown here is derived from an EMBL/GenBank/DDBJ whole genome shotgun (WGS) entry which is preliminary data.</text>
</comment>
<evidence type="ECO:0000256" key="2">
    <source>
        <dbReference type="ARBA" id="ARBA00022448"/>
    </source>
</evidence>
<dbReference type="InterPro" id="IPR011701">
    <property type="entry name" value="MFS"/>
</dbReference>
<evidence type="ECO:0000256" key="5">
    <source>
        <dbReference type="ARBA" id="ARBA00023136"/>
    </source>
</evidence>
<comment type="subcellular location">
    <subcellularLocation>
        <location evidence="1">Membrane</location>
        <topology evidence="1">Multi-pass membrane protein</topology>
    </subcellularLocation>
</comment>
<evidence type="ECO:0000256" key="1">
    <source>
        <dbReference type="ARBA" id="ARBA00004141"/>
    </source>
</evidence>
<evidence type="ECO:0000313" key="9">
    <source>
        <dbReference type="EMBL" id="KAK1759056.1"/>
    </source>
</evidence>
<feature type="transmembrane region" description="Helical" evidence="7">
    <location>
        <begin position="328"/>
        <end position="345"/>
    </location>
</feature>
<feature type="region of interest" description="Disordered" evidence="6">
    <location>
        <begin position="1"/>
        <end position="23"/>
    </location>
</feature>
<feature type="transmembrane region" description="Helical" evidence="7">
    <location>
        <begin position="124"/>
        <end position="142"/>
    </location>
</feature>
<organism evidence="9 10">
    <name type="scientific">Echria macrotheca</name>
    <dbReference type="NCBI Taxonomy" id="438768"/>
    <lineage>
        <taxon>Eukaryota</taxon>
        <taxon>Fungi</taxon>
        <taxon>Dikarya</taxon>
        <taxon>Ascomycota</taxon>
        <taxon>Pezizomycotina</taxon>
        <taxon>Sordariomycetes</taxon>
        <taxon>Sordariomycetidae</taxon>
        <taxon>Sordariales</taxon>
        <taxon>Schizotheciaceae</taxon>
        <taxon>Echria</taxon>
    </lineage>
</organism>
<evidence type="ECO:0000256" key="3">
    <source>
        <dbReference type="ARBA" id="ARBA00022692"/>
    </source>
</evidence>
<feature type="transmembrane region" description="Helical" evidence="7">
    <location>
        <begin position="352"/>
        <end position="370"/>
    </location>
</feature>
<dbReference type="InterPro" id="IPR036259">
    <property type="entry name" value="MFS_trans_sf"/>
</dbReference>
<name>A0AAJ0F8G0_9PEZI</name>
<dbReference type="Pfam" id="PF07690">
    <property type="entry name" value="MFS_1"/>
    <property type="match status" value="1"/>
</dbReference>
<dbReference type="FunFam" id="1.20.1250.20:FF:000034">
    <property type="entry name" value="MFS general substrate transporter"/>
    <property type="match status" value="1"/>
</dbReference>
<accession>A0AAJ0F8G0</accession>
<feature type="transmembrane region" description="Helical" evidence="7">
    <location>
        <begin position="382"/>
        <end position="401"/>
    </location>
</feature>
<reference evidence="9" key="1">
    <citation type="submission" date="2023-06" db="EMBL/GenBank/DDBJ databases">
        <title>Genome-scale phylogeny and comparative genomics of the fungal order Sordariales.</title>
        <authorList>
            <consortium name="Lawrence Berkeley National Laboratory"/>
            <person name="Hensen N."/>
            <person name="Bonometti L."/>
            <person name="Westerberg I."/>
            <person name="Brannstrom I.O."/>
            <person name="Guillou S."/>
            <person name="Cros-Aarteil S."/>
            <person name="Calhoun S."/>
            <person name="Haridas S."/>
            <person name="Kuo A."/>
            <person name="Mondo S."/>
            <person name="Pangilinan J."/>
            <person name="Riley R."/>
            <person name="Labutti K."/>
            <person name="Andreopoulos B."/>
            <person name="Lipzen A."/>
            <person name="Chen C."/>
            <person name="Yanf M."/>
            <person name="Daum C."/>
            <person name="Ng V."/>
            <person name="Clum A."/>
            <person name="Steindorff A."/>
            <person name="Ohm R."/>
            <person name="Martin F."/>
            <person name="Silar P."/>
            <person name="Natvig D."/>
            <person name="Lalanne C."/>
            <person name="Gautier V."/>
            <person name="Ament-Velasquez S.L."/>
            <person name="Kruys A."/>
            <person name="Hutchinson M.I."/>
            <person name="Powell A.J."/>
            <person name="Barry K."/>
            <person name="Miller A.N."/>
            <person name="Grigoriev I.V."/>
            <person name="Debuchy R."/>
            <person name="Gladieux P."/>
            <person name="Thoren M.H."/>
            <person name="Johannesson H."/>
        </authorList>
    </citation>
    <scope>NUCLEOTIDE SEQUENCE</scope>
    <source>
        <strain evidence="9">PSN4</strain>
    </source>
</reference>
<feature type="transmembrane region" description="Helical" evidence="7">
    <location>
        <begin position="154"/>
        <end position="172"/>
    </location>
</feature>
<protein>
    <submittedName>
        <fullName evidence="9">MFS general substrate transporter</fullName>
    </submittedName>
</protein>
<feature type="transmembrane region" description="Helical" evidence="7">
    <location>
        <begin position="94"/>
        <end position="117"/>
    </location>
</feature>
<proteinExistence type="predicted"/>
<feature type="transmembrane region" description="Helical" evidence="7">
    <location>
        <begin position="444"/>
        <end position="468"/>
    </location>
</feature>
<evidence type="ECO:0000313" key="10">
    <source>
        <dbReference type="Proteomes" id="UP001239445"/>
    </source>
</evidence>
<keyword evidence="10" id="KW-1185">Reference proteome</keyword>
<evidence type="ECO:0000256" key="4">
    <source>
        <dbReference type="ARBA" id="ARBA00022989"/>
    </source>
</evidence>
<keyword evidence="3 7" id="KW-0812">Transmembrane</keyword>
<keyword evidence="4 7" id="KW-1133">Transmembrane helix</keyword>
<dbReference type="PANTHER" id="PTHR43791">
    <property type="entry name" value="PERMEASE-RELATED"/>
    <property type="match status" value="1"/>
</dbReference>
<keyword evidence="5 7" id="KW-0472">Membrane</keyword>
<dbReference type="EMBL" id="MU839828">
    <property type="protein sequence ID" value="KAK1759056.1"/>
    <property type="molecule type" value="Genomic_DNA"/>
</dbReference>
<feature type="transmembrane region" description="Helical" evidence="7">
    <location>
        <begin position="56"/>
        <end position="74"/>
    </location>
</feature>
<dbReference type="FunFam" id="1.20.1250.20:FF:000068">
    <property type="entry name" value="MFS general substrate transporter"/>
    <property type="match status" value="1"/>
</dbReference>
<dbReference type="InterPro" id="IPR020846">
    <property type="entry name" value="MFS_dom"/>
</dbReference>
<gene>
    <name evidence="9" type="ORF">QBC47DRAFT_371003</name>
</gene>
<feature type="transmembrane region" description="Helical" evidence="7">
    <location>
        <begin position="217"/>
        <end position="239"/>
    </location>
</feature>
<dbReference type="AlphaFoldDB" id="A0AAJ0F8G0"/>
<feature type="domain" description="Major facilitator superfamily (MFS) profile" evidence="8">
    <location>
        <begin position="56"/>
        <end position="473"/>
    </location>
</feature>
<feature type="transmembrane region" description="Helical" evidence="7">
    <location>
        <begin position="288"/>
        <end position="308"/>
    </location>
</feature>
<dbReference type="Gene3D" id="1.20.1250.20">
    <property type="entry name" value="MFS general substrate transporter like domains"/>
    <property type="match status" value="2"/>
</dbReference>
<dbReference type="PROSITE" id="PS50850">
    <property type="entry name" value="MFS"/>
    <property type="match status" value="1"/>
</dbReference>
<dbReference type="GO" id="GO:0022857">
    <property type="term" value="F:transmembrane transporter activity"/>
    <property type="evidence" value="ECO:0007669"/>
    <property type="project" value="InterPro"/>
</dbReference>
<sequence>MFGKRSSPKGNPPDGDGGAKLQSDNGESGIAYDELHVPCPPHTTENRLKARIDLHILPFISILYLLAFLDRVNIGNARSFSLQQDLGLDPLGTQYNTALTIFFVPYIIFDIPSNIFLRRFSPRIWLSICCMGFGVVTTLQGLTQNYSGILATRFFLGIFECGMFPGCFYLMSMWYKRYEAQKRYTLFFSSTSLAGAFGGLLASAIGKMDGIRGYHGWRWIFILEGILTVLVGVIFLFTFPSFPEEATWLTDDERAYVKARLEADQGRNGAERAITFRDIITVLKDYKVWLGAFMYFGLIVPAYGYAYFSTTIIQTYHFSPIQTQLRSVPPWAAAFVFGMLVATLSDWMRHRFLFALIPIFVSMAGLGILINVHNNLNLEYGALFLVAMGTYSAMPVVLCWFNMNLGGHHRRAIGVGWQIGFGNIGGIISTYAFLATDAPFYRKGYIICLAFVSFTAASVIAYAAAITWENRRKDKAVRNVGLTEYEKTELGDLNPEFRYML</sequence>
<feature type="transmembrane region" description="Helical" evidence="7">
    <location>
        <begin position="184"/>
        <end position="205"/>
    </location>
</feature>
<keyword evidence="2" id="KW-0813">Transport</keyword>
<dbReference type="PANTHER" id="PTHR43791:SF46">
    <property type="entry name" value="MAJOR FACILITATOR SUPERFAMILY (MFS) PROFILE DOMAIN-CONTAINING PROTEIN-RELATED"/>
    <property type="match status" value="1"/>
</dbReference>
<evidence type="ECO:0000259" key="8">
    <source>
        <dbReference type="PROSITE" id="PS50850"/>
    </source>
</evidence>